<dbReference type="Gene3D" id="1.20.120.350">
    <property type="entry name" value="Voltage-gated potassium channels. Chain C"/>
    <property type="match status" value="1"/>
</dbReference>
<evidence type="ECO:0000256" key="2">
    <source>
        <dbReference type="ARBA" id="ARBA00022448"/>
    </source>
</evidence>
<name>A0A6U9BWG4_9DINO</name>
<keyword evidence="7" id="KW-0851">Voltage-gated channel</keyword>
<dbReference type="SUPFAM" id="SSF81324">
    <property type="entry name" value="Voltage-gated potassium channels"/>
    <property type="match status" value="1"/>
</dbReference>
<dbReference type="PANTHER" id="PTHR45628">
    <property type="entry name" value="VOLTAGE-DEPENDENT CALCIUM CHANNEL TYPE A SUBUNIT ALPHA-1"/>
    <property type="match status" value="1"/>
</dbReference>
<feature type="domain" description="Ion transport" evidence="15">
    <location>
        <begin position="146"/>
        <end position="389"/>
    </location>
</feature>
<dbReference type="InterPro" id="IPR027359">
    <property type="entry name" value="Volt_channel_dom_sf"/>
</dbReference>
<dbReference type="GO" id="GO:0005891">
    <property type="term" value="C:voltage-gated calcium channel complex"/>
    <property type="evidence" value="ECO:0007669"/>
    <property type="project" value="TreeGrafter"/>
</dbReference>
<dbReference type="GO" id="GO:0098703">
    <property type="term" value="P:calcium ion import across plasma membrane"/>
    <property type="evidence" value="ECO:0007669"/>
    <property type="project" value="TreeGrafter"/>
</dbReference>
<dbReference type="InterPro" id="IPR050599">
    <property type="entry name" value="VDCC_alpha-1_subunit"/>
</dbReference>
<reference evidence="16" key="1">
    <citation type="submission" date="2021-01" db="EMBL/GenBank/DDBJ databases">
        <authorList>
            <person name="Corre E."/>
            <person name="Pelletier E."/>
            <person name="Niang G."/>
            <person name="Scheremetjew M."/>
            <person name="Finn R."/>
            <person name="Kale V."/>
            <person name="Holt S."/>
            <person name="Cochrane G."/>
            <person name="Meng A."/>
            <person name="Brown T."/>
            <person name="Cohen L."/>
        </authorList>
    </citation>
    <scope>NUCLEOTIDE SEQUENCE</scope>
    <source>
        <strain evidence="16">RCC3387</strain>
    </source>
</reference>
<evidence type="ECO:0000256" key="13">
    <source>
        <dbReference type="SAM" id="MobiDB-lite"/>
    </source>
</evidence>
<evidence type="ECO:0000256" key="10">
    <source>
        <dbReference type="ARBA" id="ARBA00023136"/>
    </source>
</evidence>
<proteinExistence type="predicted"/>
<evidence type="ECO:0000256" key="12">
    <source>
        <dbReference type="ARBA" id="ARBA00023303"/>
    </source>
</evidence>
<feature type="region of interest" description="Disordered" evidence="13">
    <location>
        <begin position="501"/>
        <end position="534"/>
    </location>
</feature>
<sequence length="534" mass="57247">MQIAAATQVLEHGREIAARLEGLGAPGLGAMVDDSLPSSAPSIDSHVPDTGIVMKPTGHTASGAHPVHGSSTAAHAYTPLNVAQPAADISPKNAKHSARKGNGLSLFPNTDGLKNSVKSTLAPSAENADDSYDTRGIFQEIARDEMFKQFGVVMIGLNAIWQGVDTDYNTEPSLSTAAPVFKVVENVFCAWFTYEHVIKWMAHRDRQAPTKDPSFLFDTSLVAMQIWETWVQTALIAAGLMSLPSNVKGAGMARLLRLLRLTRVLRVGRLVKQVPELMFLVKSLAIAARSVLSTLLLLLAFIYVFSIVLVQLLKGTPAADGCFNNIPQAINCLFLEVALPDQKGMADAALGQSALAYVFTMMFLFLGALTLMNMLIATMCEVVSVISSEQSSIVKSEACKEKVVEALSEDGWGEISQVSQHQFLSLMGNPAIVTTLAELEVNVEALVEYADIIFLEQESLDMDNFVAAVMQFKTSNAATVKDLIQVQKVLLQHVSTLQALPGPSSGGGSAAQHSSHGRGIPRAAQKPSRAHDSP</sequence>
<feature type="transmembrane region" description="Helical" evidence="14">
    <location>
        <begin position="354"/>
        <end position="376"/>
    </location>
</feature>
<dbReference type="PANTHER" id="PTHR45628:SF7">
    <property type="entry name" value="VOLTAGE-DEPENDENT CALCIUM CHANNEL TYPE A SUBUNIT ALPHA-1"/>
    <property type="match status" value="1"/>
</dbReference>
<organism evidence="16">
    <name type="scientific">Zooxanthella nutricula</name>
    <dbReference type="NCBI Taxonomy" id="1333877"/>
    <lineage>
        <taxon>Eukaryota</taxon>
        <taxon>Sar</taxon>
        <taxon>Alveolata</taxon>
        <taxon>Dinophyceae</taxon>
        <taxon>Peridiniales</taxon>
        <taxon>Peridiniales incertae sedis</taxon>
        <taxon>Zooxanthella</taxon>
    </lineage>
</organism>
<protein>
    <recommendedName>
        <fullName evidence="15">Ion transport domain-containing protein</fullName>
    </recommendedName>
</protein>
<keyword evidence="12" id="KW-0407">Ion channel</keyword>
<dbReference type="AlphaFoldDB" id="A0A6U9BWG4"/>
<dbReference type="InterPro" id="IPR005821">
    <property type="entry name" value="Ion_trans_dom"/>
</dbReference>
<evidence type="ECO:0000256" key="6">
    <source>
        <dbReference type="ARBA" id="ARBA00022837"/>
    </source>
</evidence>
<evidence type="ECO:0000256" key="5">
    <source>
        <dbReference type="ARBA" id="ARBA00022692"/>
    </source>
</evidence>
<keyword evidence="11" id="KW-0325">Glycoprotein</keyword>
<keyword evidence="3" id="KW-0109">Calcium transport</keyword>
<dbReference type="EMBL" id="HBGW01088088">
    <property type="protein sequence ID" value="CAD9637952.1"/>
    <property type="molecule type" value="Transcribed_RNA"/>
</dbReference>
<keyword evidence="5 14" id="KW-0812">Transmembrane</keyword>
<feature type="transmembrane region" description="Helical" evidence="14">
    <location>
        <begin position="291"/>
        <end position="313"/>
    </location>
</feature>
<accession>A0A6U9BWG4</accession>
<keyword evidence="2" id="KW-0813">Transport</keyword>
<keyword evidence="4" id="KW-0107">Calcium channel</keyword>
<evidence type="ECO:0000256" key="9">
    <source>
        <dbReference type="ARBA" id="ARBA00023065"/>
    </source>
</evidence>
<evidence type="ECO:0000256" key="3">
    <source>
        <dbReference type="ARBA" id="ARBA00022568"/>
    </source>
</evidence>
<keyword evidence="6" id="KW-0106">Calcium</keyword>
<evidence type="ECO:0000256" key="7">
    <source>
        <dbReference type="ARBA" id="ARBA00022882"/>
    </source>
</evidence>
<evidence type="ECO:0000256" key="1">
    <source>
        <dbReference type="ARBA" id="ARBA00004141"/>
    </source>
</evidence>
<dbReference type="Pfam" id="PF00520">
    <property type="entry name" value="Ion_trans"/>
    <property type="match status" value="1"/>
</dbReference>
<dbReference type="Gene3D" id="1.10.287.70">
    <property type="match status" value="1"/>
</dbReference>
<evidence type="ECO:0000313" key="16">
    <source>
        <dbReference type="EMBL" id="CAD9637952.1"/>
    </source>
</evidence>
<keyword evidence="10 14" id="KW-0472">Membrane</keyword>
<evidence type="ECO:0000256" key="14">
    <source>
        <dbReference type="SAM" id="Phobius"/>
    </source>
</evidence>
<comment type="subcellular location">
    <subcellularLocation>
        <location evidence="1">Membrane</location>
        <topology evidence="1">Multi-pass membrane protein</topology>
    </subcellularLocation>
</comment>
<gene>
    <name evidence="16" type="ORF">BRAN1462_LOCUS55774</name>
</gene>
<keyword evidence="9" id="KW-0406">Ion transport</keyword>
<evidence type="ECO:0000256" key="8">
    <source>
        <dbReference type="ARBA" id="ARBA00022989"/>
    </source>
</evidence>
<evidence type="ECO:0000259" key="15">
    <source>
        <dbReference type="Pfam" id="PF00520"/>
    </source>
</evidence>
<evidence type="ECO:0000256" key="11">
    <source>
        <dbReference type="ARBA" id="ARBA00023180"/>
    </source>
</evidence>
<dbReference type="GO" id="GO:0008331">
    <property type="term" value="F:high voltage-gated calcium channel activity"/>
    <property type="evidence" value="ECO:0007669"/>
    <property type="project" value="TreeGrafter"/>
</dbReference>
<evidence type="ECO:0000256" key="4">
    <source>
        <dbReference type="ARBA" id="ARBA00022673"/>
    </source>
</evidence>
<keyword evidence="8 14" id="KW-1133">Transmembrane helix</keyword>